<dbReference type="AlphaFoldDB" id="A0A2K3K9H0"/>
<feature type="region of interest" description="Disordered" evidence="1">
    <location>
        <begin position="1"/>
        <end position="90"/>
    </location>
</feature>
<reference evidence="2 3" key="1">
    <citation type="journal article" date="2014" name="Am. J. Bot.">
        <title>Genome assembly and annotation for red clover (Trifolium pratense; Fabaceae).</title>
        <authorList>
            <person name="Istvanek J."/>
            <person name="Jaros M."/>
            <person name="Krenek A."/>
            <person name="Repkova J."/>
        </authorList>
    </citation>
    <scope>NUCLEOTIDE SEQUENCE [LARGE SCALE GENOMIC DNA]</scope>
    <source>
        <strain evidence="3">cv. Tatra</strain>
        <tissue evidence="2">Young leaves</tissue>
    </source>
</reference>
<evidence type="ECO:0000313" key="3">
    <source>
        <dbReference type="Proteomes" id="UP000236291"/>
    </source>
</evidence>
<sequence>SEASAKPEANFFAQRSLSEHSANKGREIRVLSEPEANLQRTSSLSEAAANTQRTKAGSSGHSAKLQRASSEQHQKKCSLQRTPSEQMMSHKLIHVSANLLY</sequence>
<comment type="caution">
    <text evidence="2">The sequence shown here is derived from an EMBL/GenBank/DDBJ whole genome shotgun (WGS) entry which is preliminary data.</text>
</comment>
<gene>
    <name evidence="2" type="ORF">L195_g061372</name>
</gene>
<organism evidence="2 3">
    <name type="scientific">Trifolium pratense</name>
    <name type="common">Red clover</name>
    <dbReference type="NCBI Taxonomy" id="57577"/>
    <lineage>
        <taxon>Eukaryota</taxon>
        <taxon>Viridiplantae</taxon>
        <taxon>Streptophyta</taxon>
        <taxon>Embryophyta</taxon>
        <taxon>Tracheophyta</taxon>
        <taxon>Spermatophyta</taxon>
        <taxon>Magnoliopsida</taxon>
        <taxon>eudicotyledons</taxon>
        <taxon>Gunneridae</taxon>
        <taxon>Pentapetalae</taxon>
        <taxon>rosids</taxon>
        <taxon>fabids</taxon>
        <taxon>Fabales</taxon>
        <taxon>Fabaceae</taxon>
        <taxon>Papilionoideae</taxon>
        <taxon>50 kb inversion clade</taxon>
        <taxon>NPAAA clade</taxon>
        <taxon>Hologalegina</taxon>
        <taxon>IRL clade</taxon>
        <taxon>Trifolieae</taxon>
        <taxon>Trifolium</taxon>
    </lineage>
</organism>
<reference evidence="2 3" key="2">
    <citation type="journal article" date="2017" name="Front. Plant Sci.">
        <title>Gene Classification and Mining of Molecular Markers Useful in Red Clover (Trifolium pratense) Breeding.</title>
        <authorList>
            <person name="Istvanek J."/>
            <person name="Dluhosova J."/>
            <person name="Dluhos P."/>
            <person name="Patkova L."/>
            <person name="Nedelnik J."/>
            <person name="Repkova J."/>
        </authorList>
    </citation>
    <scope>NUCLEOTIDE SEQUENCE [LARGE SCALE GENOMIC DNA]</scope>
    <source>
        <strain evidence="3">cv. Tatra</strain>
        <tissue evidence="2">Young leaves</tissue>
    </source>
</reference>
<feature type="non-terminal residue" evidence="2">
    <location>
        <position position="1"/>
    </location>
</feature>
<feature type="compositionally biased region" description="Basic and acidic residues" evidence="1">
    <location>
        <begin position="17"/>
        <end position="32"/>
    </location>
</feature>
<dbReference type="Proteomes" id="UP000236291">
    <property type="component" value="Unassembled WGS sequence"/>
</dbReference>
<feature type="compositionally biased region" description="Polar residues" evidence="1">
    <location>
        <begin position="38"/>
        <end position="87"/>
    </location>
</feature>
<name>A0A2K3K9H0_TRIPR</name>
<accession>A0A2K3K9H0</accession>
<evidence type="ECO:0000313" key="2">
    <source>
        <dbReference type="EMBL" id="PNX62919.1"/>
    </source>
</evidence>
<protein>
    <submittedName>
        <fullName evidence="2">Uncharacterized protein</fullName>
    </submittedName>
</protein>
<evidence type="ECO:0000256" key="1">
    <source>
        <dbReference type="SAM" id="MobiDB-lite"/>
    </source>
</evidence>
<proteinExistence type="predicted"/>
<dbReference type="EMBL" id="ASHM01151318">
    <property type="protein sequence ID" value="PNX62919.1"/>
    <property type="molecule type" value="Genomic_DNA"/>
</dbReference>